<reference evidence="1" key="1">
    <citation type="submission" date="2022-08" db="UniProtKB">
        <authorList>
            <consortium name="EnsemblMetazoa"/>
        </authorList>
    </citation>
    <scope>IDENTIFICATION</scope>
    <source>
        <strain evidence="1">Israel</strain>
    </source>
</reference>
<dbReference type="Proteomes" id="UP000092462">
    <property type="component" value="Unassembled WGS sequence"/>
</dbReference>
<dbReference type="SMART" id="SM00696">
    <property type="entry name" value="DM9"/>
    <property type="match status" value="2"/>
</dbReference>
<organism evidence="1 2">
    <name type="scientific">Phlebotomus papatasi</name>
    <name type="common">Sandfly</name>
    <dbReference type="NCBI Taxonomy" id="29031"/>
    <lineage>
        <taxon>Eukaryota</taxon>
        <taxon>Metazoa</taxon>
        <taxon>Ecdysozoa</taxon>
        <taxon>Arthropoda</taxon>
        <taxon>Hexapoda</taxon>
        <taxon>Insecta</taxon>
        <taxon>Pterygota</taxon>
        <taxon>Neoptera</taxon>
        <taxon>Endopterygota</taxon>
        <taxon>Diptera</taxon>
        <taxon>Nematocera</taxon>
        <taxon>Psychodoidea</taxon>
        <taxon>Psychodidae</taxon>
        <taxon>Phlebotomus</taxon>
        <taxon>Phlebotomus</taxon>
    </lineage>
</organism>
<evidence type="ECO:0000313" key="1">
    <source>
        <dbReference type="EnsemblMetazoa" id="PPAI001832-PA"/>
    </source>
</evidence>
<dbReference type="AlphaFoldDB" id="A0A1B0D3A9"/>
<dbReference type="EnsemblMetazoa" id="PPAI001832-RA">
    <property type="protein sequence ID" value="PPAI001832-PA"/>
    <property type="gene ID" value="PPAI001832"/>
</dbReference>
<dbReference type="Pfam" id="PF11901">
    <property type="entry name" value="DM9"/>
    <property type="match status" value="1"/>
</dbReference>
<proteinExistence type="predicted"/>
<accession>A0A1B0D3A9</accession>
<name>A0A1B0D3A9_PHLPP</name>
<dbReference type="InterPro" id="IPR006616">
    <property type="entry name" value="DM9_repeat"/>
</dbReference>
<dbReference type="PANTHER" id="PTHR31649:SF1">
    <property type="entry name" value="FARNESOIC ACID O-METHYL TRANSFERASE DOMAIN-CONTAINING PROTEIN"/>
    <property type="match status" value="1"/>
</dbReference>
<protein>
    <submittedName>
        <fullName evidence="1">Uncharacterized protein</fullName>
    </submittedName>
</protein>
<dbReference type="PANTHER" id="PTHR31649">
    <property type="entry name" value="AGAP009604-PA"/>
    <property type="match status" value="1"/>
</dbReference>
<keyword evidence="2" id="KW-1185">Reference proteome</keyword>
<sequence>MKMDATKFQFYLLLSLTTLYIFITASASQAPQLRTHWVPSSAQLQIPPNAVEGGYEHNNVKVYIARAFHEGDLLPGKFIPNRRVAYVSYKGKEHIKTEYIEVLNSTSVSWVPSSNGNVPYNAVMGGYTTEGEPLYVGRAVHDGLLIPGKIHPSRETLYIPYDGKELKFREYEVLIEN</sequence>
<dbReference type="VEuPathDB" id="VectorBase:PPAPM1_009294"/>
<dbReference type="EMBL" id="AJVK01023418">
    <property type="status" value="NOT_ANNOTATED_CDS"/>
    <property type="molecule type" value="Genomic_DNA"/>
</dbReference>
<evidence type="ECO:0000313" key="2">
    <source>
        <dbReference type="Proteomes" id="UP000092462"/>
    </source>
</evidence>
<dbReference type="VEuPathDB" id="VectorBase:PPAI001832"/>